<feature type="compositionally biased region" description="Polar residues" evidence="6">
    <location>
        <begin position="244"/>
        <end position="256"/>
    </location>
</feature>
<comment type="subcellular location">
    <subcellularLocation>
        <location evidence="5">Endomembrane system</location>
        <topology evidence="5">Single-pass membrane protein</topology>
    </subcellularLocation>
</comment>
<dbReference type="SUPFAM" id="SSF46565">
    <property type="entry name" value="Chaperone J-domain"/>
    <property type="match status" value="1"/>
</dbReference>
<feature type="signal peptide" evidence="8">
    <location>
        <begin position="1"/>
        <end position="25"/>
    </location>
</feature>
<evidence type="ECO:0000256" key="2">
    <source>
        <dbReference type="ARBA" id="ARBA00022729"/>
    </source>
</evidence>
<proteinExistence type="predicted"/>
<evidence type="ECO:0000259" key="9">
    <source>
        <dbReference type="PROSITE" id="PS50076"/>
    </source>
</evidence>
<keyword evidence="2 8" id="KW-0732">Signal</keyword>
<feature type="domain" description="J" evidence="9">
    <location>
        <begin position="49"/>
        <end position="152"/>
    </location>
</feature>
<feature type="compositionally biased region" description="Basic residues" evidence="6">
    <location>
        <begin position="429"/>
        <end position="440"/>
    </location>
</feature>
<dbReference type="OrthoDB" id="413400at2759"/>
<evidence type="ECO:0000256" key="1">
    <source>
        <dbReference type="ARBA" id="ARBA00022692"/>
    </source>
</evidence>
<evidence type="ECO:0000256" key="8">
    <source>
        <dbReference type="SAM" id="SignalP"/>
    </source>
</evidence>
<keyword evidence="1 7" id="KW-0812">Transmembrane</keyword>
<evidence type="ECO:0000256" key="5">
    <source>
        <dbReference type="ARBA" id="ARBA00037847"/>
    </source>
</evidence>
<feature type="compositionally biased region" description="Basic and acidic residues" evidence="6">
    <location>
        <begin position="263"/>
        <end position="272"/>
    </location>
</feature>
<dbReference type="InterPro" id="IPR036869">
    <property type="entry name" value="J_dom_sf"/>
</dbReference>
<dbReference type="Pfam" id="PF00226">
    <property type="entry name" value="DnaJ"/>
    <property type="match status" value="1"/>
</dbReference>
<keyword evidence="4 7" id="KW-0472">Membrane</keyword>
<evidence type="ECO:0000256" key="6">
    <source>
        <dbReference type="SAM" id="MobiDB-lite"/>
    </source>
</evidence>
<dbReference type="SMART" id="SM00271">
    <property type="entry name" value="DnaJ"/>
    <property type="match status" value="1"/>
</dbReference>
<comment type="caution">
    <text evidence="10">The sequence shown here is derived from an EMBL/GenBank/DDBJ whole genome shotgun (WGS) entry which is preliminary data.</text>
</comment>
<protein>
    <recommendedName>
        <fullName evidence="9">J domain-containing protein</fullName>
    </recommendedName>
</protein>
<accession>A0A9P4QFN2</accession>
<dbReference type="Proteomes" id="UP000799441">
    <property type="component" value="Unassembled WGS sequence"/>
</dbReference>
<keyword evidence="3 7" id="KW-1133">Transmembrane helix</keyword>
<evidence type="ECO:0000256" key="4">
    <source>
        <dbReference type="ARBA" id="ARBA00023136"/>
    </source>
</evidence>
<dbReference type="PANTHER" id="PTHR44653:SF2">
    <property type="entry name" value="DNAJ HOMOLOG SUBFAMILY C MEMBER 1"/>
    <property type="match status" value="1"/>
</dbReference>
<dbReference type="CDD" id="cd06257">
    <property type="entry name" value="DnaJ"/>
    <property type="match status" value="1"/>
</dbReference>
<feature type="region of interest" description="Disordered" evidence="6">
    <location>
        <begin position="93"/>
        <end position="115"/>
    </location>
</feature>
<dbReference type="InterPro" id="IPR001623">
    <property type="entry name" value="DnaJ_domain"/>
</dbReference>
<dbReference type="InterPro" id="IPR052606">
    <property type="entry name" value="DnaJ_domain_protein"/>
</dbReference>
<feature type="transmembrane region" description="Helical" evidence="7">
    <location>
        <begin position="176"/>
        <end position="197"/>
    </location>
</feature>
<dbReference type="PANTHER" id="PTHR44653">
    <property type="entry name" value="DNAJ HOMOLOG SUBFAMILY C MEMBER 1"/>
    <property type="match status" value="1"/>
</dbReference>
<dbReference type="PROSITE" id="PS50076">
    <property type="entry name" value="DNAJ_2"/>
    <property type="match status" value="1"/>
</dbReference>
<dbReference type="AlphaFoldDB" id="A0A9P4QFN2"/>
<organism evidence="10 11">
    <name type="scientific">Polychaeton citri CBS 116435</name>
    <dbReference type="NCBI Taxonomy" id="1314669"/>
    <lineage>
        <taxon>Eukaryota</taxon>
        <taxon>Fungi</taxon>
        <taxon>Dikarya</taxon>
        <taxon>Ascomycota</taxon>
        <taxon>Pezizomycotina</taxon>
        <taxon>Dothideomycetes</taxon>
        <taxon>Dothideomycetidae</taxon>
        <taxon>Capnodiales</taxon>
        <taxon>Capnodiaceae</taxon>
        <taxon>Polychaeton</taxon>
    </lineage>
</organism>
<sequence>MRLFCYSRVGVISLLLAFLVSASYAWSKEDHEIFRLKDEVQLSEGHNATFYSFLGVRPSATQDEINKAYRKLSRSLHPDKARANWIARYNTPPKPSKTKAGAKPTVRVHKNKQPTQSEINKFDKDASARFERLSLVTNLLRGSDRQRYDYFLKNGFPKWRGTGYYYQRFRPGLGSVLLGLFIVVGGGAHYAALYLSWKRQREFVERYIRHARRMAWGDDGAIGAIPGLGGPVGSSNGGIQQHDYSGSNGEESMQWNRKQKRAMVKEKRKEGKSSGTSTPTYRQARMADKARNSGISTPVEADLTSGPVGAKKRTQAPNGKILIVDSVGNVFLEEETEEGEKHEFLLDPDEIPQPSITDTVLFKLPKLAYAQSIGRLMNGGQSTSDEALLDVTISGNDSNDGVGEQKQQENEVDALLHQAVPVNANAEARKRKIKPAKPRAKAPGEM</sequence>
<keyword evidence="11" id="KW-1185">Reference proteome</keyword>
<evidence type="ECO:0000313" key="11">
    <source>
        <dbReference type="Proteomes" id="UP000799441"/>
    </source>
</evidence>
<dbReference type="PRINTS" id="PR00625">
    <property type="entry name" value="JDOMAIN"/>
</dbReference>
<dbReference type="Gene3D" id="1.10.287.110">
    <property type="entry name" value="DnaJ domain"/>
    <property type="match status" value="1"/>
</dbReference>
<evidence type="ECO:0000313" key="10">
    <source>
        <dbReference type="EMBL" id="KAF2725559.1"/>
    </source>
</evidence>
<gene>
    <name evidence="10" type="ORF">K431DRAFT_280926</name>
</gene>
<name>A0A9P4QFN2_9PEZI</name>
<feature type="chain" id="PRO_5040415801" description="J domain-containing protein" evidence="8">
    <location>
        <begin position="26"/>
        <end position="446"/>
    </location>
</feature>
<reference evidence="10" key="1">
    <citation type="journal article" date="2020" name="Stud. Mycol.">
        <title>101 Dothideomycetes genomes: a test case for predicting lifestyles and emergence of pathogens.</title>
        <authorList>
            <person name="Haridas S."/>
            <person name="Albert R."/>
            <person name="Binder M."/>
            <person name="Bloem J."/>
            <person name="Labutti K."/>
            <person name="Salamov A."/>
            <person name="Andreopoulos B."/>
            <person name="Baker S."/>
            <person name="Barry K."/>
            <person name="Bills G."/>
            <person name="Bluhm B."/>
            <person name="Cannon C."/>
            <person name="Castanera R."/>
            <person name="Culley D."/>
            <person name="Daum C."/>
            <person name="Ezra D."/>
            <person name="Gonzalez J."/>
            <person name="Henrissat B."/>
            <person name="Kuo A."/>
            <person name="Liang C."/>
            <person name="Lipzen A."/>
            <person name="Lutzoni F."/>
            <person name="Magnuson J."/>
            <person name="Mondo S."/>
            <person name="Nolan M."/>
            <person name="Ohm R."/>
            <person name="Pangilinan J."/>
            <person name="Park H.-J."/>
            <person name="Ramirez L."/>
            <person name="Alfaro M."/>
            <person name="Sun H."/>
            <person name="Tritt A."/>
            <person name="Yoshinaga Y."/>
            <person name="Zwiers L.-H."/>
            <person name="Turgeon B."/>
            <person name="Goodwin S."/>
            <person name="Spatafora J."/>
            <person name="Crous P."/>
            <person name="Grigoriev I."/>
        </authorList>
    </citation>
    <scope>NUCLEOTIDE SEQUENCE</scope>
    <source>
        <strain evidence="10">CBS 116435</strain>
    </source>
</reference>
<dbReference type="GO" id="GO:0012505">
    <property type="term" value="C:endomembrane system"/>
    <property type="evidence" value="ECO:0007669"/>
    <property type="project" value="UniProtKB-SubCell"/>
</dbReference>
<feature type="region of interest" description="Disordered" evidence="6">
    <location>
        <begin position="244"/>
        <end position="314"/>
    </location>
</feature>
<feature type="region of interest" description="Disordered" evidence="6">
    <location>
        <begin position="393"/>
        <end position="446"/>
    </location>
</feature>
<evidence type="ECO:0000256" key="3">
    <source>
        <dbReference type="ARBA" id="ARBA00022989"/>
    </source>
</evidence>
<dbReference type="EMBL" id="MU003767">
    <property type="protein sequence ID" value="KAF2725559.1"/>
    <property type="molecule type" value="Genomic_DNA"/>
</dbReference>
<evidence type="ECO:0000256" key="7">
    <source>
        <dbReference type="SAM" id="Phobius"/>
    </source>
</evidence>